<keyword evidence="3" id="KW-1185">Reference proteome</keyword>
<reference evidence="2" key="1">
    <citation type="submission" date="2025-08" db="UniProtKB">
        <authorList>
            <consortium name="Ensembl"/>
        </authorList>
    </citation>
    <scope>IDENTIFICATION</scope>
</reference>
<evidence type="ECO:0000313" key="3">
    <source>
        <dbReference type="Proteomes" id="UP000261600"/>
    </source>
</evidence>
<dbReference type="SUPFAM" id="SSF81383">
    <property type="entry name" value="F-box domain"/>
    <property type="match status" value="1"/>
</dbReference>
<dbReference type="SMART" id="SM00256">
    <property type="entry name" value="FBOX"/>
    <property type="match status" value="1"/>
</dbReference>
<dbReference type="AlphaFoldDB" id="A0A3Q3Q0I8"/>
<protein>
    <recommendedName>
        <fullName evidence="1">F-box domain-containing protein</fullName>
    </recommendedName>
</protein>
<reference evidence="2" key="2">
    <citation type="submission" date="2025-09" db="UniProtKB">
        <authorList>
            <consortium name="Ensembl"/>
        </authorList>
    </citation>
    <scope>IDENTIFICATION</scope>
</reference>
<dbReference type="Pfam" id="PF12937">
    <property type="entry name" value="F-box-like"/>
    <property type="match status" value="1"/>
</dbReference>
<feature type="domain" description="F-box" evidence="1">
    <location>
        <begin position="1"/>
        <end position="47"/>
    </location>
</feature>
<sequence length="74" mass="8482">MVQAAQLPSEVWTHVFGYLSAADKFSVRTVCKYFKKLVDHWSLWRDCLVLYCASDSGKSNSFCTFIMLIAKIIL</sequence>
<dbReference type="InterPro" id="IPR036047">
    <property type="entry name" value="F-box-like_dom_sf"/>
</dbReference>
<dbReference type="Ensembl" id="ENSMALT00000001621.1">
    <property type="protein sequence ID" value="ENSMALP00000001570.1"/>
    <property type="gene ID" value="ENSMALG00000001171.1"/>
</dbReference>
<dbReference type="Gene3D" id="1.20.1280.50">
    <property type="match status" value="1"/>
</dbReference>
<dbReference type="Proteomes" id="UP000261600">
    <property type="component" value="Unplaced"/>
</dbReference>
<dbReference type="PROSITE" id="PS50181">
    <property type="entry name" value="FBOX"/>
    <property type="match status" value="1"/>
</dbReference>
<accession>A0A3Q3Q0I8</accession>
<dbReference type="InterPro" id="IPR001810">
    <property type="entry name" value="F-box_dom"/>
</dbReference>
<name>A0A3Q3Q0I8_MONAL</name>
<organism evidence="2 3">
    <name type="scientific">Monopterus albus</name>
    <name type="common">Swamp eel</name>
    <dbReference type="NCBI Taxonomy" id="43700"/>
    <lineage>
        <taxon>Eukaryota</taxon>
        <taxon>Metazoa</taxon>
        <taxon>Chordata</taxon>
        <taxon>Craniata</taxon>
        <taxon>Vertebrata</taxon>
        <taxon>Euteleostomi</taxon>
        <taxon>Actinopterygii</taxon>
        <taxon>Neopterygii</taxon>
        <taxon>Teleostei</taxon>
        <taxon>Neoteleostei</taxon>
        <taxon>Acanthomorphata</taxon>
        <taxon>Anabantaria</taxon>
        <taxon>Synbranchiformes</taxon>
        <taxon>Synbranchidae</taxon>
        <taxon>Monopterus</taxon>
    </lineage>
</organism>
<evidence type="ECO:0000313" key="2">
    <source>
        <dbReference type="Ensembl" id="ENSMALP00000001570.1"/>
    </source>
</evidence>
<proteinExistence type="predicted"/>
<evidence type="ECO:0000259" key="1">
    <source>
        <dbReference type="PROSITE" id="PS50181"/>
    </source>
</evidence>